<dbReference type="SUPFAM" id="SSF51011">
    <property type="entry name" value="Glycosyl hydrolase domain"/>
    <property type="match status" value="1"/>
</dbReference>
<evidence type="ECO:0000313" key="3">
    <source>
        <dbReference type="EMBL" id="XCB35166.1"/>
    </source>
</evidence>
<dbReference type="InterPro" id="IPR013780">
    <property type="entry name" value="Glyco_hydro_b"/>
</dbReference>
<dbReference type="InterPro" id="IPR006047">
    <property type="entry name" value="GH13_cat_dom"/>
</dbReference>
<dbReference type="InterPro" id="IPR017853">
    <property type="entry name" value="GH"/>
</dbReference>
<reference evidence="3" key="2">
    <citation type="journal article" date="2024" name="Environ. Microbiol.">
        <title>Genome analysis and description of Tunturibacter gen. nov. expands the diversity of Terriglobia in tundra soils.</title>
        <authorList>
            <person name="Messyasz A."/>
            <person name="Mannisto M.K."/>
            <person name="Kerkhof L.J."/>
            <person name="Haggblom M.M."/>
        </authorList>
    </citation>
    <scope>NUCLEOTIDE SEQUENCE</scope>
    <source>
        <strain evidence="3">X5P6</strain>
    </source>
</reference>
<dbReference type="EMBL" id="CP132942">
    <property type="protein sequence ID" value="XCB35166.1"/>
    <property type="molecule type" value="Genomic_DNA"/>
</dbReference>
<dbReference type="KEGG" id="tpsc:RBB77_09800"/>
<evidence type="ECO:0000259" key="2">
    <source>
        <dbReference type="Pfam" id="PF00128"/>
    </source>
</evidence>
<sequence length="162" mass="18222">MVESGKVPASEYLSNNALTSRDNSRTPMQWDTTHNAGFTQAKKPWIVLNPNYLRVNVHAESDDKDSVLAYYQQLIRIRRSKRVLIFGAYRDISGPQPNIYAYVRSDDTGQIVVALNFSDDAIDLKLPLHIVVKHRLISNVTGAELAPTGTLHLLPWQATMFA</sequence>
<feature type="region of interest" description="Disordered" evidence="1">
    <location>
        <begin position="1"/>
        <end position="26"/>
    </location>
</feature>
<dbReference type="Gene3D" id="3.20.20.80">
    <property type="entry name" value="Glycosidases"/>
    <property type="match status" value="1"/>
</dbReference>
<dbReference type="GO" id="GO:0009313">
    <property type="term" value="P:oligosaccharide catabolic process"/>
    <property type="evidence" value="ECO:0007669"/>
    <property type="project" value="TreeGrafter"/>
</dbReference>
<dbReference type="PANTHER" id="PTHR10357:SF179">
    <property type="entry name" value="NEUTRAL AND BASIC AMINO ACID TRANSPORT PROTEIN RBAT"/>
    <property type="match status" value="1"/>
</dbReference>
<proteinExistence type="predicted"/>
<name>A0AAU7ZW57_9BACT</name>
<feature type="domain" description="Glycosyl hydrolase family 13 catalytic" evidence="2">
    <location>
        <begin position="14"/>
        <end position="85"/>
    </location>
</feature>
<dbReference type="AlphaFoldDB" id="A0AAU7ZW57"/>
<organism evidence="3">
    <name type="scientific">Tunturiibacter psychrotolerans</name>
    <dbReference type="NCBI Taxonomy" id="3069686"/>
    <lineage>
        <taxon>Bacteria</taxon>
        <taxon>Pseudomonadati</taxon>
        <taxon>Acidobacteriota</taxon>
        <taxon>Terriglobia</taxon>
        <taxon>Terriglobales</taxon>
        <taxon>Acidobacteriaceae</taxon>
        <taxon>Tunturiibacter</taxon>
    </lineage>
</organism>
<feature type="compositionally biased region" description="Polar residues" evidence="1">
    <location>
        <begin position="12"/>
        <end position="26"/>
    </location>
</feature>
<reference evidence="3" key="1">
    <citation type="submission" date="2023-08" db="EMBL/GenBank/DDBJ databases">
        <authorList>
            <person name="Messyasz A."/>
            <person name="Mannisto M.K."/>
            <person name="Kerkhof L.J."/>
            <person name="Haggblom M."/>
        </authorList>
    </citation>
    <scope>NUCLEOTIDE SEQUENCE</scope>
    <source>
        <strain evidence="3">X5P6</strain>
    </source>
</reference>
<dbReference type="GO" id="GO:0004556">
    <property type="term" value="F:alpha-amylase activity"/>
    <property type="evidence" value="ECO:0007669"/>
    <property type="project" value="TreeGrafter"/>
</dbReference>
<protein>
    <recommendedName>
        <fullName evidence="2">Glycosyl hydrolase family 13 catalytic domain-containing protein</fullName>
    </recommendedName>
</protein>
<gene>
    <name evidence="3" type="ORF">RBB77_09800</name>
</gene>
<evidence type="ECO:0000256" key="1">
    <source>
        <dbReference type="SAM" id="MobiDB-lite"/>
    </source>
</evidence>
<accession>A0AAU7ZW57</accession>
<dbReference type="Gene3D" id="2.60.40.1180">
    <property type="entry name" value="Golgi alpha-mannosidase II"/>
    <property type="match status" value="1"/>
</dbReference>
<dbReference type="Pfam" id="PF00128">
    <property type="entry name" value="Alpha-amylase"/>
    <property type="match status" value="1"/>
</dbReference>
<dbReference type="PANTHER" id="PTHR10357">
    <property type="entry name" value="ALPHA-AMYLASE FAMILY MEMBER"/>
    <property type="match status" value="1"/>
</dbReference>
<dbReference type="SUPFAM" id="SSF51445">
    <property type="entry name" value="(Trans)glycosidases"/>
    <property type="match status" value="1"/>
</dbReference>